<feature type="transmembrane region" description="Helical" evidence="1">
    <location>
        <begin position="288"/>
        <end position="311"/>
    </location>
</feature>
<feature type="transmembrane region" description="Helical" evidence="1">
    <location>
        <begin position="99"/>
        <end position="122"/>
    </location>
</feature>
<name>R7SE84_CONPW</name>
<evidence type="ECO:0000313" key="2">
    <source>
        <dbReference type="EMBL" id="EIW74057.1"/>
    </source>
</evidence>
<organism evidence="2 3">
    <name type="scientific">Coniophora puteana (strain RWD-64-598)</name>
    <name type="common">Brown rot fungus</name>
    <dbReference type="NCBI Taxonomy" id="741705"/>
    <lineage>
        <taxon>Eukaryota</taxon>
        <taxon>Fungi</taxon>
        <taxon>Dikarya</taxon>
        <taxon>Basidiomycota</taxon>
        <taxon>Agaricomycotina</taxon>
        <taxon>Agaricomycetes</taxon>
        <taxon>Agaricomycetidae</taxon>
        <taxon>Boletales</taxon>
        <taxon>Coniophorineae</taxon>
        <taxon>Coniophoraceae</taxon>
        <taxon>Coniophora</taxon>
    </lineage>
</organism>
<feature type="transmembrane region" description="Helical" evidence="1">
    <location>
        <begin position="161"/>
        <end position="185"/>
    </location>
</feature>
<dbReference type="RefSeq" id="XP_007775772.1">
    <property type="nucleotide sequence ID" value="XM_007777582.1"/>
</dbReference>
<dbReference type="AlphaFoldDB" id="R7SE84"/>
<reference evidence="3" key="1">
    <citation type="journal article" date="2012" name="Science">
        <title>The Paleozoic origin of enzymatic lignin decomposition reconstructed from 31 fungal genomes.</title>
        <authorList>
            <person name="Floudas D."/>
            <person name="Binder M."/>
            <person name="Riley R."/>
            <person name="Barry K."/>
            <person name="Blanchette R.A."/>
            <person name="Henrissat B."/>
            <person name="Martinez A.T."/>
            <person name="Otillar R."/>
            <person name="Spatafora J.W."/>
            <person name="Yadav J.S."/>
            <person name="Aerts A."/>
            <person name="Benoit I."/>
            <person name="Boyd A."/>
            <person name="Carlson A."/>
            <person name="Copeland A."/>
            <person name="Coutinho P.M."/>
            <person name="de Vries R.P."/>
            <person name="Ferreira P."/>
            <person name="Findley K."/>
            <person name="Foster B."/>
            <person name="Gaskell J."/>
            <person name="Glotzer D."/>
            <person name="Gorecki P."/>
            <person name="Heitman J."/>
            <person name="Hesse C."/>
            <person name="Hori C."/>
            <person name="Igarashi K."/>
            <person name="Jurgens J.A."/>
            <person name="Kallen N."/>
            <person name="Kersten P."/>
            <person name="Kohler A."/>
            <person name="Kuees U."/>
            <person name="Kumar T.K.A."/>
            <person name="Kuo A."/>
            <person name="LaButti K."/>
            <person name="Larrondo L.F."/>
            <person name="Lindquist E."/>
            <person name="Ling A."/>
            <person name="Lombard V."/>
            <person name="Lucas S."/>
            <person name="Lundell T."/>
            <person name="Martin R."/>
            <person name="McLaughlin D.J."/>
            <person name="Morgenstern I."/>
            <person name="Morin E."/>
            <person name="Murat C."/>
            <person name="Nagy L.G."/>
            <person name="Nolan M."/>
            <person name="Ohm R.A."/>
            <person name="Patyshakuliyeva A."/>
            <person name="Rokas A."/>
            <person name="Ruiz-Duenas F.J."/>
            <person name="Sabat G."/>
            <person name="Salamov A."/>
            <person name="Samejima M."/>
            <person name="Schmutz J."/>
            <person name="Slot J.C."/>
            <person name="St John F."/>
            <person name="Stenlid J."/>
            <person name="Sun H."/>
            <person name="Sun S."/>
            <person name="Syed K."/>
            <person name="Tsang A."/>
            <person name="Wiebenga A."/>
            <person name="Young D."/>
            <person name="Pisabarro A."/>
            <person name="Eastwood D.C."/>
            <person name="Martin F."/>
            <person name="Cullen D."/>
            <person name="Grigoriev I.V."/>
            <person name="Hibbett D.S."/>
        </authorList>
    </citation>
    <scope>NUCLEOTIDE SEQUENCE [LARGE SCALE GENOMIC DNA]</scope>
    <source>
        <strain evidence="3">RWD-64-598 SS2</strain>
    </source>
</reference>
<dbReference type="KEGG" id="cput:CONPUDRAFT_147938"/>
<protein>
    <submittedName>
        <fullName evidence="2">Uncharacterized protein</fullName>
    </submittedName>
</protein>
<proteinExistence type="predicted"/>
<keyword evidence="3" id="KW-1185">Reference proteome</keyword>
<evidence type="ECO:0000256" key="1">
    <source>
        <dbReference type="SAM" id="Phobius"/>
    </source>
</evidence>
<accession>R7SE84</accession>
<dbReference type="EMBL" id="JH711595">
    <property type="protein sequence ID" value="EIW74057.1"/>
    <property type="molecule type" value="Genomic_DNA"/>
</dbReference>
<sequence>MSSSRELKALESIQMNSYAECMQLSLLSLLSLTINGDVSTVNQWQQRFSRSMSTITLLTFIEVLTLDQEDYQDPLWGGKDSALWHEPLRNLPFVKKLRYGGLFTGVTPIPLSLTWVLTTSVYRRSAFIVLNEIVVSVMITFALNALMSIRVLAMYERTRKVLILLSVCFAMVQAVNIIASLYLAADMSIIDEGGCSFNFGIVSEVLTSVSAFAASAFEVLLFVMAVFRFIRDIKEGYKERLGNFDTLASVLFRDNAIYFVASFLTFSFSAISYIAVDTPAVVDTWAWFIADFIGALLGTIQVTILGPLMIISIRQYNTDKNGSRGRGTANADETLQFAAAPSHHAETTQEA</sequence>
<gene>
    <name evidence="2" type="ORF">CONPUDRAFT_147938</name>
</gene>
<keyword evidence="1" id="KW-0472">Membrane</keyword>
<dbReference type="Proteomes" id="UP000053558">
    <property type="component" value="Unassembled WGS sequence"/>
</dbReference>
<feature type="transmembrane region" description="Helical" evidence="1">
    <location>
        <begin position="128"/>
        <end position="149"/>
    </location>
</feature>
<evidence type="ECO:0000313" key="3">
    <source>
        <dbReference type="Proteomes" id="UP000053558"/>
    </source>
</evidence>
<keyword evidence="1" id="KW-1133">Transmembrane helix</keyword>
<keyword evidence="1" id="KW-0812">Transmembrane</keyword>
<dbReference type="GeneID" id="19202401"/>
<feature type="transmembrane region" description="Helical" evidence="1">
    <location>
        <begin position="256"/>
        <end position="276"/>
    </location>
</feature>
<feature type="transmembrane region" description="Helical" evidence="1">
    <location>
        <begin position="205"/>
        <end position="230"/>
    </location>
</feature>